<evidence type="ECO:0000256" key="3">
    <source>
        <dbReference type="SAM" id="Phobius"/>
    </source>
</evidence>
<evidence type="ECO:0008006" key="6">
    <source>
        <dbReference type="Google" id="ProtNLM"/>
    </source>
</evidence>
<feature type="transmembrane region" description="Helical" evidence="3">
    <location>
        <begin position="491"/>
        <end position="511"/>
    </location>
</feature>
<reference evidence="4 5" key="1">
    <citation type="submission" date="2012-05" db="EMBL/GenBank/DDBJ databases">
        <title>Recombination and specialization in a pathogen metapopulation.</title>
        <authorList>
            <person name="Gardiner A."/>
            <person name="Kemen E."/>
            <person name="Schultz-Larsen T."/>
            <person name="MacLean D."/>
            <person name="Van Oosterhout C."/>
            <person name="Jones J.D.G."/>
        </authorList>
    </citation>
    <scope>NUCLEOTIDE SEQUENCE [LARGE SCALE GENOMIC DNA]</scope>
    <source>
        <strain evidence="4 5">Ac Nc2</strain>
    </source>
</reference>
<dbReference type="OrthoDB" id="159395at2759"/>
<sequence length="1317" mass="148141">MAVTIASLTSDQCTFTATIQIDIPSRWTLSPSSKSTLKCLVENNLVPCSITANVSTLHINKHVLTKLFQTKHVPFQLGPVSTRRNPGSLLEYNRFIVSFQSRGCLTLGDRHPLAFTYTLHSDSYDLIGHFTDTKLIALQPEILQLTLLRLSFRNGALLGAQTHFVLQIADSLREIFTEMMRNASSAILRLPKGRDIHLEMKLGNGHLSMRIPNTFSDSIPNGQTLQLDIYPARNPNRINKPVDFLYLMAFDGERLAVDTSPFPFYTVQKGERQYKTSKLDIASIGVFGGCLLLSIGIVKWHGITLSMSTFWTDTVAISVLVSFLVACGGAIHWILLPSSSYMYWYTTHYVLNSIMILSLCFHWVIVLSSKGVKKLTFKSPILLTFLMLCGLVLAFVVMTLARMRENINCAFTTALTECDSKQDCGASVAVHGHIIRQAVQMCGLKSFFHALAAGFILHTILLLILGCFIMSRGRQLMRMEAPIKSHVCRSLAVFYTVIATTCVVYLGSQIAYFIEAMRPESADLIGISDTFYYVLIVWLPYGLPPLLFLFLQWNPKRTIPEEEWSLANEAKDNELQLTPRSTDSSPNNAYWKPVFDTEPSPQSVRLCVRLRVPFHFDRACFLSLDYDTEPRESQTRALSRASTVVWNCIGTTEQAEEEHGRVEFSAVMHVPILNRGTVFRFQLYVSTLGCRSSDKTLHSWESNETSEFLEPSTQLPAFLACLEFHTTSEAIMDAKEPLLLTPFTESKSRNLPSELEFLIDQARPSIQLGVQTLTTLFEPKESTQSSGNLTRFFQYIRDDKSVGLVVEDLKESVYSNLIPRQLLELFCVERQRLLDRTRQDFNAFVSMDKRHSHGTLIGQIQDSDDAVLIQEWLQRRIDTVKTYLETLQCQRKLLADRDANSQFFKSSVEKKQLDLRFVPVNLHVQDFVIGPTPLFPAAAYAFTTVGAFAAHCLKFSKGGIMSLQLRLSKMETRFGAMNGPRWTQDVREYHELLWDLSVRMDICFSQALTALVATFVKTVETAIQSENIALGEAILEQLGALGFLFHVESLLSTHGNEIGMLEDMAGAMNRLERVVFQVYSVGNASEGARVAKVQVLHRNSDSEQYVVQVGVISHAVQLPERLNQGQTIAVTPVLFTQGINEMQTIANNTERAKTELQDLININNLKPLRAYCARYCQSIAIYSENQCHQIQQGFRALEACVVEAAASLVKSKRPEILQRSADLCREMGGGRVTVCKSAKDRTAMSVTLEQVRILHHHHGLPTYRMAATVSVMRSHGVRVENAFKNTGKRQFAFNKLQRSLLPEEYRCPDQVSGANVS</sequence>
<feature type="transmembrane region" description="Helical" evidence="3">
    <location>
        <begin position="531"/>
        <end position="551"/>
    </location>
</feature>
<dbReference type="GO" id="GO:0005737">
    <property type="term" value="C:cytoplasm"/>
    <property type="evidence" value="ECO:0007669"/>
    <property type="project" value="TreeGrafter"/>
</dbReference>
<keyword evidence="2" id="KW-0443">Lipid metabolism</keyword>
<feature type="transmembrane region" description="Helical" evidence="3">
    <location>
        <begin position="447"/>
        <end position="470"/>
    </location>
</feature>
<keyword evidence="3" id="KW-0812">Transmembrane</keyword>
<evidence type="ECO:0000313" key="4">
    <source>
        <dbReference type="EMBL" id="CCI46295.1"/>
    </source>
</evidence>
<dbReference type="InParanoid" id="A0A024GHP8"/>
<organism evidence="4 5">
    <name type="scientific">Albugo candida</name>
    <dbReference type="NCBI Taxonomy" id="65357"/>
    <lineage>
        <taxon>Eukaryota</taxon>
        <taxon>Sar</taxon>
        <taxon>Stramenopiles</taxon>
        <taxon>Oomycota</taxon>
        <taxon>Peronosporomycetes</taxon>
        <taxon>Albuginales</taxon>
        <taxon>Albuginaceae</taxon>
        <taxon>Albugo</taxon>
    </lineage>
</organism>
<keyword evidence="5" id="KW-1185">Reference proteome</keyword>
<keyword evidence="3" id="KW-0472">Membrane</keyword>
<accession>A0A024GHP8</accession>
<feature type="transmembrane region" description="Helical" evidence="3">
    <location>
        <begin position="381"/>
        <end position="401"/>
    </location>
</feature>
<evidence type="ECO:0000256" key="2">
    <source>
        <dbReference type="ARBA" id="ARBA00023098"/>
    </source>
</evidence>
<dbReference type="InterPro" id="IPR039034">
    <property type="entry name" value="INPP4"/>
</dbReference>
<dbReference type="GO" id="GO:0016316">
    <property type="term" value="F:phosphatidylinositol-3,4-bisphosphate 4-phosphatase activity"/>
    <property type="evidence" value="ECO:0007669"/>
    <property type="project" value="InterPro"/>
</dbReference>
<feature type="transmembrane region" description="Helical" evidence="3">
    <location>
        <begin position="347"/>
        <end position="369"/>
    </location>
</feature>
<feature type="transmembrane region" description="Helical" evidence="3">
    <location>
        <begin position="310"/>
        <end position="335"/>
    </location>
</feature>
<dbReference type="Proteomes" id="UP000053237">
    <property type="component" value="Unassembled WGS sequence"/>
</dbReference>
<name>A0A024GHP8_9STRA</name>
<evidence type="ECO:0000313" key="5">
    <source>
        <dbReference type="Proteomes" id="UP000053237"/>
    </source>
</evidence>
<proteinExistence type="predicted"/>
<comment type="caution">
    <text evidence="4">The sequence shown here is derived from an EMBL/GenBank/DDBJ whole genome shotgun (WGS) entry which is preliminary data.</text>
</comment>
<gene>
    <name evidence="4" type="ORF">BN9_072240</name>
</gene>
<dbReference type="EMBL" id="CAIX01000122">
    <property type="protein sequence ID" value="CCI46295.1"/>
    <property type="molecule type" value="Genomic_DNA"/>
</dbReference>
<protein>
    <recommendedName>
        <fullName evidence="6">Inositol3</fullName>
    </recommendedName>
</protein>
<evidence type="ECO:0000256" key="1">
    <source>
        <dbReference type="ARBA" id="ARBA00022801"/>
    </source>
</evidence>
<dbReference type="PANTHER" id="PTHR12187">
    <property type="entry name" value="AGAP000124-PA"/>
    <property type="match status" value="1"/>
</dbReference>
<dbReference type="PANTHER" id="PTHR12187:SF11">
    <property type="entry name" value="PHOSPHATIDYLINOSITOL-3,4-BISPHOSPHATE 4-PHOSPHATASE"/>
    <property type="match status" value="1"/>
</dbReference>
<keyword evidence="1" id="KW-0378">Hydrolase</keyword>
<keyword evidence="3" id="KW-1133">Transmembrane helix</keyword>
<dbReference type="STRING" id="65357.A0A024GHP8"/>
<feature type="transmembrane region" description="Helical" evidence="3">
    <location>
        <begin position="281"/>
        <end position="298"/>
    </location>
</feature>